<keyword evidence="3" id="KW-1185">Reference proteome</keyword>
<dbReference type="Proteomes" id="UP000568050">
    <property type="component" value="Unassembled WGS sequence"/>
</dbReference>
<dbReference type="EMBL" id="JACHWP010000001">
    <property type="protein sequence ID" value="MBB3022133.1"/>
    <property type="molecule type" value="Genomic_DNA"/>
</dbReference>
<evidence type="ECO:0000313" key="3">
    <source>
        <dbReference type="Proteomes" id="UP000568050"/>
    </source>
</evidence>
<dbReference type="AlphaFoldDB" id="A0A839QNS1"/>
<evidence type="ECO:0000256" key="1">
    <source>
        <dbReference type="SAM" id="Phobius"/>
    </source>
</evidence>
<keyword evidence="1" id="KW-0472">Membrane</keyword>
<feature type="transmembrane region" description="Helical" evidence="1">
    <location>
        <begin position="14"/>
        <end position="34"/>
    </location>
</feature>
<sequence>MDGVEIIEPPQYSVAWPILALLCLLAIIGTLLAIRLVTRWAAERAAWAKRPTESDTVKAEFLRVLADLRRRFDAGEIGTREAHQELVALLRLFVRRTSGIAIDTEHLDAVRRDPELGRMGELIGRLYEPSFSLASSAQMDESLQEAREVIRAW</sequence>
<reference evidence="2 3" key="1">
    <citation type="submission" date="2020-08" db="EMBL/GenBank/DDBJ databases">
        <title>Sequencing the genomes of 1000 actinobacteria strains.</title>
        <authorList>
            <person name="Klenk H.-P."/>
        </authorList>
    </citation>
    <scope>NUCLEOTIDE SEQUENCE [LARGE SCALE GENOMIC DNA]</scope>
    <source>
        <strain evidence="2 3">DSM 23040</strain>
    </source>
</reference>
<comment type="caution">
    <text evidence="2">The sequence shown here is derived from an EMBL/GenBank/DDBJ whole genome shotgun (WGS) entry which is preliminary data.</text>
</comment>
<dbReference type="RefSeq" id="WP_183373943.1">
    <property type="nucleotide sequence ID" value="NZ_CBCSFZ010000040.1"/>
</dbReference>
<keyword evidence="1" id="KW-1133">Transmembrane helix</keyword>
<evidence type="ECO:0000313" key="2">
    <source>
        <dbReference type="EMBL" id="MBB3022133.1"/>
    </source>
</evidence>
<name>A0A839QNS1_9MICO</name>
<proteinExistence type="predicted"/>
<evidence type="ECO:0008006" key="4">
    <source>
        <dbReference type="Google" id="ProtNLM"/>
    </source>
</evidence>
<gene>
    <name evidence="2" type="ORF">FHX50_000381</name>
</gene>
<protein>
    <recommendedName>
        <fullName evidence="4">DUF4381 family protein</fullName>
    </recommendedName>
</protein>
<keyword evidence="1" id="KW-0812">Transmembrane</keyword>
<accession>A0A839QNS1</accession>
<organism evidence="2 3">
    <name type="scientific">Helcobacillus massiliensis</name>
    <dbReference type="NCBI Taxonomy" id="521392"/>
    <lineage>
        <taxon>Bacteria</taxon>
        <taxon>Bacillati</taxon>
        <taxon>Actinomycetota</taxon>
        <taxon>Actinomycetes</taxon>
        <taxon>Micrococcales</taxon>
        <taxon>Dermabacteraceae</taxon>
        <taxon>Helcobacillus</taxon>
    </lineage>
</organism>